<accession>A0A139AXU4</accession>
<dbReference type="STRING" id="1344416.A0A139AXU4"/>
<keyword evidence="5" id="KW-0175">Coiled coil</keyword>
<feature type="coiled-coil region" evidence="5">
    <location>
        <begin position="306"/>
        <end position="477"/>
    </location>
</feature>
<feature type="coiled-coil region" evidence="5">
    <location>
        <begin position="75"/>
        <end position="256"/>
    </location>
</feature>
<evidence type="ECO:0000313" key="6">
    <source>
        <dbReference type="EMBL" id="KXS21393.1"/>
    </source>
</evidence>
<evidence type="ECO:0000256" key="1">
    <source>
        <dbReference type="ARBA" id="ARBA00004114"/>
    </source>
</evidence>
<comment type="similarity">
    <text evidence="4">Belongs to the CEP135/TSGA10 family.</text>
</comment>
<gene>
    <name evidence="6" type="ORF">M427DRAFT_318560</name>
</gene>
<organism evidence="6 7">
    <name type="scientific">Gonapodya prolifera (strain JEL478)</name>
    <name type="common">Monoblepharis prolifera</name>
    <dbReference type="NCBI Taxonomy" id="1344416"/>
    <lineage>
        <taxon>Eukaryota</taxon>
        <taxon>Fungi</taxon>
        <taxon>Fungi incertae sedis</taxon>
        <taxon>Chytridiomycota</taxon>
        <taxon>Chytridiomycota incertae sedis</taxon>
        <taxon>Monoblepharidomycetes</taxon>
        <taxon>Monoblepharidales</taxon>
        <taxon>Gonapodyaceae</taxon>
        <taxon>Gonapodya</taxon>
    </lineage>
</organism>
<comment type="subcellular location">
    <subcellularLocation>
        <location evidence="1">Cytoplasm</location>
        <location evidence="1">Cytoskeleton</location>
        <location evidence="1">Microtubule organizing center</location>
        <location evidence="1">Centrosome</location>
        <location evidence="1">Centriole</location>
    </subcellularLocation>
</comment>
<evidence type="ECO:0000313" key="7">
    <source>
        <dbReference type="Proteomes" id="UP000070544"/>
    </source>
</evidence>
<keyword evidence="7" id="KW-1185">Reference proteome</keyword>
<dbReference type="GO" id="GO:0005814">
    <property type="term" value="C:centriole"/>
    <property type="evidence" value="ECO:0007669"/>
    <property type="project" value="UniProtKB-SubCell"/>
</dbReference>
<evidence type="ECO:0000256" key="5">
    <source>
        <dbReference type="SAM" id="Coils"/>
    </source>
</evidence>
<evidence type="ECO:0000256" key="2">
    <source>
        <dbReference type="ARBA" id="ARBA00022490"/>
    </source>
</evidence>
<dbReference type="SUPFAM" id="SSF57997">
    <property type="entry name" value="Tropomyosin"/>
    <property type="match status" value="1"/>
</dbReference>
<sequence>MDFLFRNFFSSDLSSPCRLRRQLDEAEQNIRALRQVEPAVNQLRAEIGDRDRMISELRAQGLNLQAEKSKEAETKGTLRTHLNDVESKLERTEAELQRVRYEYEQQALQLDQQRHTLAELDQDRDIIRADADQKAENIAELQAHLQRIRTDMINSQREIDVLRDKFDTSTHQIRESEQEVASLQRQVTILSRDRDHFATEARQSTEEVRNISADLATMARENQLLNTELSEVVRERDRIQKDLEDADKQLRYLDELVRSKDLESEQLMTSYKKLVNDHDRLESIIKDSSYDMSNARMEVLLRDKKVQSLQKALEEASIEIKQLKIDLVAYEKQTTNMARSLSGAEKDMRQLETERAKLLRDIAASRDFALSVDRTKDDAHKQMTNLQIEIDSLKAKVRNLEIDNDALSNEVRSERLKSERMEHLIAVERTRQFHNEKTSKETENSQENLAEKLNALNKQQSMSLAAITKELRAAQAENLSLAGKVKSLESALSAEKEGVPSSRDPFCVSKIDQFPYCSALGLVREELAKSKHRISDLHERLQQKERIIEEIILAPPSKDQADPNSGTSLAKTEVERRILDELVQTKEQLQVYEVSASDLLSWSLLLKIRLTMTAKDRPNVTIKYFGVHRNSWSRK</sequence>
<dbReference type="InterPro" id="IPR051877">
    <property type="entry name" value="Centriole_BasalBody_StrucProt"/>
</dbReference>
<dbReference type="AlphaFoldDB" id="A0A139AXU4"/>
<dbReference type="Proteomes" id="UP000070544">
    <property type="component" value="Unassembled WGS sequence"/>
</dbReference>
<keyword evidence="3" id="KW-0206">Cytoskeleton</keyword>
<dbReference type="PANTHER" id="PTHR20544">
    <property type="entry name" value="CENTROSOMAL PROTEIN CEP135"/>
    <property type="match status" value="1"/>
</dbReference>
<proteinExistence type="inferred from homology"/>
<dbReference type="OrthoDB" id="2160527at2759"/>
<evidence type="ECO:0000256" key="3">
    <source>
        <dbReference type="ARBA" id="ARBA00023212"/>
    </source>
</evidence>
<keyword evidence="2" id="KW-0963">Cytoplasm</keyword>
<evidence type="ECO:0000256" key="4">
    <source>
        <dbReference type="ARBA" id="ARBA00038123"/>
    </source>
</evidence>
<dbReference type="PANTHER" id="PTHR20544:SF0">
    <property type="entry name" value="NUCLEOPROTEIN TPR_MLP1 DOMAIN-CONTAINING PROTEIN"/>
    <property type="match status" value="1"/>
</dbReference>
<dbReference type="OMA" id="AKMQMFE"/>
<name>A0A139AXU4_GONPJ</name>
<reference evidence="6 7" key="1">
    <citation type="journal article" date="2015" name="Genome Biol. Evol.">
        <title>Phylogenomic analyses indicate that early fungi evolved digesting cell walls of algal ancestors of land plants.</title>
        <authorList>
            <person name="Chang Y."/>
            <person name="Wang S."/>
            <person name="Sekimoto S."/>
            <person name="Aerts A.L."/>
            <person name="Choi C."/>
            <person name="Clum A."/>
            <person name="LaButti K.M."/>
            <person name="Lindquist E.A."/>
            <person name="Yee Ngan C."/>
            <person name="Ohm R.A."/>
            <person name="Salamov A.A."/>
            <person name="Grigoriev I.V."/>
            <person name="Spatafora J.W."/>
            <person name="Berbee M.L."/>
        </authorList>
    </citation>
    <scope>NUCLEOTIDE SEQUENCE [LARGE SCALE GENOMIC DNA]</scope>
    <source>
        <strain evidence="6 7">JEL478</strain>
    </source>
</reference>
<protein>
    <submittedName>
        <fullName evidence="6">Uncharacterized protein</fullName>
    </submittedName>
</protein>
<dbReference type="EMBL" id="KQ965733">
    <property type="protein sequence ID" value="KXS21393.1"/>
    <property type="molecule type" value="Genomic_DNA"/>
</dbReference>